<dbReference type="NCBIfam" id="NF004226">
    <property type="entry name" value="PRK05673.1"/>
    <property type="match status" value="1"/>
</dbReference>
<keyword evidence="6" id="KW-0235">DNA replication</keyword>
<accession>A0A554JDK1</accession>
<dbReference type="Gene3D" id="1.10.10.1600">
    <property type="entry name" value="Bacterial DNA polymerase III alpha subunit, thumb domain"/>
    <property type="match status" value="1"/>
</dbReference>
<protein>
    <recommendedName>
        <fullName evidence="3">DNA polymerase III subunit alpha</fullName>
        <ecNumber evidence="2">2.7.7.7</ecNumber>
    </recommendedName>
</protein>
<evidence type="ECO:0000256" key="5">
    <source>
        <dbReference type="ARBA" id="ARBA00022695"/>
    </source>
</evidence>
<dbReference type="GO" id="GO:0005737">
    <property type="term" value="C:cytoplasm"/>
    <property type="evidence" value="ECO:0007669"/>
    <property type="project" value="UniProtKB-SubCell"/>
</dbReference>
<dbReference type="SMART" id="SM00481">
    <property type="entry name" value="POLIIIAc"/>
    <property type="match status" value="1"/>
</dbReference>
<dbReference type="CDD" id="cd04485">
    <property type="entry name" value="DnaE_OBF"/>
    <property type="match status" value="1"/>
</dbReference>
<evidence type="ECO:0000256" key="2">
    <source>
        <dbReference type="ARBA" id="ARBA00012417"/>
    </source>
</evidence>
<dbReference type="GO" id="GO:0003676">
    <property type="term" value="F:nucleic acid binding"/>
    <property type="evidence" value="ECO:0007669"/>
    <property type="project" value="InterPro"/>
</dbReference>
<dbReference type="Pfam" id="PF07733">
    <property type="entry name" value="DNA_pol3_alpha"/>
    <property type="match status" value="1"/>
</dbReference>
<keyword evidence="7" id="KW-0239">DNA-directed DNA polymerase</keyword>
<evidence type="ECO:0000259" key="9">
    <source>
        <dbReference type="SMART" id="SM00481"/>
    </source>
</evidence>
<dbReference type="Pfam" id="PF17657">
    <property type="entry name" value="DNA_pol3_finger"/>
    <property type="match status" value="1"/>
</dbReference>
<dbReference type="NCBIfam" id="TIGR00594">
    <property type="entry name" value="polc"/>
    <property type="match status" value="1"/>
</dbReference>
<evidence type="ECO:0000313" key="11">
    <source>
        <dbReference type="Proteomes" id="UP000319613"/>
    </source>
</evidence>
<sequence>MKFTHLHVHSHLSLLDGLSQIDPLLDRAKELNFEALALTDHGVMYGAIEFYTKALERDIKPIIGMEAYIAIRTINDKQPKIDDDYFHLTLLAKNLAGYKNLIQLTTIAHLDGFYYKPKIDKELLKKHSEGLIALSGCPRGEIYRAIKNKNLIEAQKVLSEYVDIFGKENFFLEIQRNQRTENQASDFDIENEKVIKGLSALAKTEGLGLVATADCHYINPGDFEAQDVLVCIGTGKTVNDTDRLDMTTSDLSLKSPEEMAQRFSDYPEAVENTTKIAEMCSLEIPINQRYFPVYKTPEQETPEEYLRTITFERAKKFYAKNDKLPESIIERLDYELNIIINKGFATYFLVLADIVNTAKGMGIITNTRGSAAGSMVGYSIGITNVDPIYFQLPFERFLTMHRPTPPDIDLDIADNRRDDIISYITEKYGKDKVAQIITFGTMKARAAVRDVGRALGVAYGKCDKIAKMIPLGKQGFDMTIEKALNISTDLAEVYKKDPETKKIIDIATRLEGGARHASVHAAGVVITPTALTDYMPLQKEPDGDRLITQYDMYSLDVNANAKAIGAVKIDLLGIRNLSILEEAIKIVEARHNTKIDIYNLPHPDKKTFELLSSGHTFGVFQMGSSGMTRYLKELQPKDIFDIMAMIALYRPGPMQFIPLFIERAHNPSLVTYLDPTFEQILKRTYGVLVYQDDLLQIAHDIAGYTWEEVDKFRKAVGKKIPAEMAKQREKFVKGCVEHSKFSQSKAEEIWSWIEPFAAYGFNKSHSASYSTVSYQTAYMKANYTVEFMAAVMTAESGDVIKIYEAVEECKKMGINVLPPDVNESLNNFTVIDQNNIRFGLNAIKNLGYDVISQIKEQRKIAGKFKNLKDFLLRIETKNFNKKSWEALVKSGAFDAFGERNQMLFNTENILEFVRDHAKIRQSGQESLFGAAPVDDSDIRLTETTPATDDEKLLWEKELLGLYVSSHPLNNYKNVLSQIMKVGSLTDEMIDANVSVGGIISKLKKSLTKKQEPMVFLTLEDQSGSIEALIFPKTLQRFGNLIELEQIVQITGRLSEKDGEFKLIAEEVRELPNDDLYQMNVQDIENNSTIEIYLPEKVSRQTMDSMKAILTRFPGSATVSLLITDALGTPQKTINTKLKVSFSEQMLEELRDLKEITRVLVNNNR</sequence>
<dbReference type="InterPro" id="IPR029460">
    <property type="entry name" value="DNAPol_HHH"/>
</dbReference>
<dbReference type="Pfam" id="PF14579">
    <property type="entry name" value="HHH_6"/>
    <property type="match status" value="1"/>
</dbReference>
<dbReference type="InterPro" id="IPR004013">
    <property type="entry name" value="PHP_dom"/>
</dbReference>
<comment type="catalytic activity">
    <reaction evidence="8">
        <text>DNA(n) + a 2'-deoxyribonucleoside 5'-triphosphate = DNA(n+1) + diphosphate</text>
        <dbReference type="Rhea" id="RHEA:22508"/>
        <dbReference type="Rhea" id="RHEA-COMP:17339"/>
        <dbReference type="Rhea" id="RHEA-COMP:17340"/>
        <dbReference type="ChEBI" id="CHEBI:33019"/>
        <dbReference type="ChEBI" id="CHEBI:61560"/>
        <dbReference type="ChEBI" id="CHEBI:173112"/>
        <dbReference type="EC" id="2.7.7.7"/>
    </reaction>
</comment>
<gene>
    <name evidence="10" type="ORF">G01um101477_73</name>
</gene>
<dbReference type="InterPro" id="IPR012340">
    <property type="entry name" value="NA-bd_OB-fold"/>
</dbReference>
<dbReference type="Gene3D" id="3.20.20.140">
    <property type="entry name" value="Metal-dependent hydrolases"/>
    <property type="match status" value="1"/>
</dbReference>
<dbReference type="GO" id="GO:0006260">
    <property type="term" value="P:DNA replication"/>
    <property type="evidence" value="ECO:0007669"/>
    <property type="project" value="UniProtKB-KW"/>
</dbReference>
<dbReference type="Gene3D" id="1.10.150.870">
    <property type="match status" value="1"/>
</dbReference>
<evidence type="ECO:0000256" key="1">
    <source>
        <dbReference type="ARBA" id="ARBA00004496"/>
    </source>
</evidence>
<proteinExistence type="predicted"/>
<dbReference type="InterPro" id="IPR040982">
    <property type="entry name" value="DNA_pol3_finger"/>
</dbReference>
<dbReference type="PANTHER" id="PTHR32294">
    <property type="entry name" value="DNA POLYMERASE III SUBUNIT ALPHA"/>
    <property type="match status" value="1"/>
</dbReference>
<name>A0A554JDK1_9BACT</name>
<dbReference type="EMBL" id="VMFF01000004">
    <property type="protein sequence ID" value="TSC66467.1"/>
    <property type="molecule type" value="Genomic_DNA"/>
</dbReference>
<reference evidence="10 11" key="1">
    <citation type="submission" date="2017-07" db="EMBL/GenBank/DDBJ databases">
        <title>Mechanisms for carbon and nitrogen cycling indicate functional differentiation within the Candidate Phyla Radiation.</title>
        <authorList>
            <person name="Danczak R.E."/>
            <person name="Johnston M.D."/>
            <person name="Kenah C."/>
            <person name="Slattery M."/>
            <person name="Wrighton K.C."/>
            <person name="Wilkins M.J."/>
        </authorList>
    </citation>
    <scope>NUCLEOTIDE SEQUENCE [LARGE SCALE GENOMIC DNA]</scope>
    <source>
        <strain evidence="10">Gr01-1014_77</strain>
    </source>
</reference>
<dbReference type="EC" id="2.7.7.7" evidence="2"/>
<dbReference type="GO" id="GO:0003887">
    <property type="term" value="F:DNA-directed DNA polymerase activity"/>
    <property type="evidence" value="ECO:0007669"/>
    <property type="project" value="UniProtKB-KW"/>
</dbReference>
<evidence type="ECO:0000313" key="10">
    <source>
        <dbReference type="EMBL" id="TSC66467.1"/>
    </source>
</evidence>
<organism evidence="10 11">
    <name type="scientific">Candidatus Doudnabacteria bacterium Gr01-1014_77</name>
    <dbReference type="NCBI Taxonomy" id="2017133"/>
    <lineage>
        <taxon>Bacteria</taxon>
        <taxon>Candidatus Doudnaibacteriota</taxon>
    </lineage>
</organism>
<keyword evidence="5" id="KW-0548">Nucleotidyltransferase</keyword>
<dbReference type="PANTHER" id="PTHR32294:SF0">
    <property type="entry name" value="DNA POLYMERASE III SUBUNIT ALPHA"/>
    <property type="match status" value="1"/>
</dbReference>
<dbReference type="Pfam" id="PF02811">
    <property type="entry name" value="PHP"/>
    <property type="match status" value="1"/>
</dbReference>
<dbReference type="InterPro" id="IPR003141">
    <property type="entry name" value="Pol/His_phosphatase_N"/>
</dbReference>
<dbReference type="InterPro" id="IPR041931">
    <property type="entry name" value="DNA_pol3_alpha_thumb_dom"/>
</dbReference>
<feature type="domain" description="Polymerase/histidinol phosphatase N-terminal" evidence="9">
    <location>
        <begin position="4"/>
        <end position="71"/>
    </location>
</feature>
<dbReference type="InterPro" id="IPR016195">
    <property type="entry name" value="Pol/histidinol_Pase-like"/>
</dbReference>
<dbReference type="InterPro" id="IPR004365">
    <property type="entry name" value="NA-bd_OB_tRNA"/>
</dbReference>
<dbReference type="InterPro" id="IPR004805">
    <property type="entry name" value="DnaE2/DnaE/PolC"/>
</dbReference>
<dbReference type="GO" id="GO:0008408">
    <property type="term" value="F:3'-5' exonuclease activity"/>
    <property type="evidence" value="ECO:0007669"/>
    <property type="project" value="InterPro"/>
</dbReference>
<keyword evidence="4" id="KW-0808">Transferase</keyword>
<dbReference type="Proteomes" id="UP000319613">
    <property type="component" value="Unassembled WGS sequence"/>
</dbReference>
<dbReference type="Gene3D" id="2.40.50.140">
    <property type="entry name" value="Nucleic acid-binding proteins"/>
    <property type="match status" value="1"/>
</dbReference>
<evidence type="ECO:0000256" key="3">
    <source>
        <dbReference type="ARBA" id="ARBA00019114"/>
    </source>
</evidence>
<dbReference type="AlphaFoldDB" id="A0A554JDK1"/>
<dbReference type="CDD" id="cd12113">
    <property type="entry name" value="PHP_PolIIIA_DnaE3"/>
    <property type="match status" value="1"/>
</dbReference>
<dbReference type="InterPro" id="IPR011708">
    <property type="entry name" value="DNA_pol3_alpha_NTPase_dom"/>
</dbReference>
<dbReference type="Pfam" id="PF01336">
    <property type="entry name" value="tRNA_anti-codon"/>
    <property type="match status" value="1"/>
</dbReference>
<evidence type="ECO:0000256" key="6">
    <source>
        <dbReference type="ARBA" id="ARBA00022705"/>
    </source>
</evidence>
<evidence type="ECO:0000256" key="4">
    <source>
        <dbReference type="ARBA" id="ARBA00022679"/>
    </source>
</evidence>
<evidence type="ECO:0000256" key="7">
    <source>
        <dbReference type="ARBA" id="ARBA00022932"/>
    </source>
</evidence>
<comment type="caution">
    <text evidence="10">The sequence shown here is derived from an EMBL/GenBank/DDBJ whole genome shotgun (WGS) entry which is preliminary data.</text>
</comment>
<dbReference type="NCBIfam" id="NF005298">
    <property type="entry name" value="PRK06826.1"/>
    <property type="match status" value="1"/>
</dbReference>
<comment type="subcellular location">
    <subcellularLocation>
        <location evidence="1">Cytoplasm</location>
    </subcellularLocation>
</comment>
<evidence type="ECO:0000256" key="8">
    <source>
        <dbReference type="ARBA" id="ARBA00049244"/>
    </source>
</evidence>
<dbReference type="SUPFAM" id="SSF89550">
    <property type="entry name" value="PHP domain-like"/>
    <property type="match status" value="1"/>
</dbReference>